<sequence length="241" mass="25620">MKSTQNIYNKINFKTIGRNLAILTISSLFLVQCKAIKNSNNTQRGAVIGATSGAVLGGVLGNNVGKGGRGAEGAILGGIIGGVTGGLIGRQMDKQAREIEQQLPSAQVERVGEGIKLTLNENSVNFDLNKSSLTSTAKANLDKLVSVFKNYPDTNITIYGHTDSSGDEGYNMNLSVARAESVKVYLASKGLSSSRFDIVGMGETEPIDSNETVSGRANNRRVEFAIMANNKMIEDAEKQSN</sequence>
<gene>
    <name evidence="6" type="ORF">SAMN05444337_2479</name>
</gene>
<keyword evidence="7" id="KW-1185">Reference proteome</keyword>
<feature type="domain" description="OmpA-like" evidence="5">
    <location>
        <begin position="113"/>
        <end position="230"/>
    </location>
</feature>
<dbReference type="InterPro" id="IPR039567">
    <property type="entry name" value="Gly-zipper"/>
</dbReference>
<dbReference type="PROSITE" id="PS51123">
    <property type="entry name" value="OMPA_2"/>
    <property type="match status" value="1"/>
</dbReference>
<dbReference type="Proteomes" id="UP000184232">
    <property type="component" value="Unassembled WGS sequence"/>
</dbReference>
<dbReference type="RefSeq" id="WP_072785544.1">
    <property type="nucleotide sequence ID" value="NZ_CP045292.1"/>
</dbReference>
<evidence type="ECO:0000256" key="1">
    <source>
        <dbReference type="ARBA" id="ARBA00004442"/>
    </source>
</evidence>
<keyword evidence="3" id="KW-0998">Cell outer membrane</keyword>
<dbReference type="Gene3D" id="3.30.1330.60">
    <property type="entry name" value="OmpA-like domain"/>
    <property type="match status" value="1"/>
</dbReference>
<dbReference type="InterPro" id="IPR036737">
    <property type="entry name" value="OmpA-like_sf"/>
</dbReference>
<comment type="subcellular location">
    <subcellularLocation>
        <location evidence="1">Cell outer membrane</location>
    </subcellularLocation>
</comment>
<evidence type="ECO:0000256" key="2">
    <source>
        <dbReference type="ARBA" id="ARBA00023136"/>
    </source>
</evidence>
<evidence type="ECO:0000256" key="3">
    <source>
        <dbReference type="ARBA" id="ARBA00023237"/>
    </source>
</evidence>
<dbReference type="GO" id="GO:0009279">
    <property type="term" value="C:cell outer membrane"/>
    <property type="evidence" value="ECO:0007669"/>
    <property type="project" value="UniProtKB-SubCell"/>
</dbReference>
<dbReference type="PANTHER" id="PTHR30329:SF21">
    <property type="entry name" value="LIPOPROTEIN YIAD-RELATED"/>
    <property type="match status" value="1"/>
</dbReference>
<dbReference type="Pfam" id="PF00691">
    <property type="entry name" value="OmpA"/>
    <property type="match status" value="1"/>
</dbReference>
<dbReference type="CDD" id="cd07185">
    <property type="entry name" value="OmpA_C-like"/>
    <property type="match status" value="1"/>
</dbReference>
<name>A0A1M6LFP2_9FLAO</name>
<dbReference type="Pfam" id="PF13488">
    <property type="entry name" value="Gly-zipper_Omp"/>
    <property type="match status" value="1"/>
</dbReference>
<dbReference type="AlphaFoldDB" id="A0A1M6LFP2"/>
<dbReference type="OrthoDB" id="9782229at2"/>
<organism evidence="6 7">
    <name type="scientific">Flavobacterium haoranii</name>
    <dbReference type="NCBI Taxonomy" id="683124"/>
    <lineage>
        <taxon>Bacteria</taxon>
        <taxon>Pseudomonadati</taxon>
        <taxon>Bacteroidota</taxon>
        <taxon>Flavobacteriia</taxon>
        <taxon>Flavobacteriales</taxon>
        <taxon>Flavobacteriaceae</taxon>
        <taxon>Flavobacterium</taxon>
    </lineage>
</organism>
<proteinExistence type="predicted"/>
<dbReference type="SUPFAM" id="SSF103088">
    <property type="entry name" value="OmpA-like"/>
    <property type="match status" value="1"/>
</dbReference>
<dbReference type="InterPro" id="IPR006664">
    <property type="entry name" value="OMP_bac"/>
</dbReference>
<evidence type="ECO:0000256" key="4">
    <source>
        <dbReference type="PROSITE-ProRule" id="PRU00473"/>
    </source>
</evidence>
<reference evidence="6 7" key="1">
    <citation type="submission" date="2016-11" db="EMBL/GenBank/DDBJ databases">
        <authorList>
            <person name="Jaros S."/>
            <person name="Januszkiewicz K."/>
            <person name="Wedrychowicz H."/>
        </authorList>
    </citation>
    <scope>NUCLEOTIDE SEQUENCE [LARGE SCALE GENOMIC DNA]</scope>
    <source>
        <strain evidence="6 7">DSM 22807</strain>
    </source>
</reference>
<protein>
    <submittedName>
        <fullName evidence="6">Outer membrane protein OmpA</fullName>
    </submittedName>
</protein>
<evidence type="ECO:0000313" key="7">
    <source>
        <dbReference type="Proteomes" id="UP000184232"/>
    </source>
</evidence>
<accession>A0A1M6LFP2</accession>
<keyword evidence="2 4" id="KW-0472">Membrane</keyword>
<dbReference type="PRINTS" id="PR01023">
    <property type="entry name" value="NAFLGMOTY"/>
</dbReference>
<dbReference type="EMBL" id="FQZH01000005">
    <property type="protein sequence ID" value="SHJ70024.1"/>
    <property type="molecule type" value="Genomic_DNA"/>
</dbReference>
<dbReference type="InterPro" id="IPR006665">
    <property type="entry name" value="OmpA-like"/>
</dbReference>
<evidence type="ECO:0000259" key="5">
    <source>
        <dbReference type="PROSITE" id="PS51123"/>
    </source>
</evidence>
<dbReference type="STRING" id="683124.SAMN05444337_2479"/>
<evidence type="ECO:0000313" key="6">
    <source>
        <dbReference type="EMBL" id="SHJ70024.1"/>
    </source>
</evidence>
<dbReference type="PRINTS" id="PR01021">
    <property type="entry name" value="OMPADOMAIN"/>
</dbReference>
<dbReference type="InterPro" id="IPR050330">
    <property type="entry name" value="Bact_OuterMem_StrucFunc"/>
</dbReference>
<dbReference type="PANTHER" id="PTHR30329">
    <property type="entry name" value="STATOR ELEMENT OF FLAGELLAR MOTOR COMPLEX"/>
    <property type="match status" value="1"/>
</dbReference>